<organism evidence="2 3">
    <name type="scientific">Fusarium mundagurra</name>
    <dbReference type="NCBI Taxonomy" id="1567541"/>
    <lineage>
        <taxon>Eukaryota</taxon>
        <taxon>Fungi</taxon>
        <taxon>Dikarya</taxon>
        <taxon>Ascomycota</taxon>
        <taxon>Pezizomycotina</taxon>
        <taxon>Sordariomycetes</taxon>
        <taxon>Hypocreomycetidae</taxon>
        <taxon>Hypocreales</taxon>
        <taxon>Nectriaceae</taxon>
        <taxon>Fusarium</taxon>
        <taxon>Fusarium fujikuroi species complex</taxon>
    </lineage>
</organism>
<dbReference type="Proteomes" id="UP000544331">
    <property type="component" value="Unassembled WGS sequence"/>
</dbReference>
<keyword evidence="1" id="KW-0175">Coiled coil</keyword>
<proteinExistence type="predicted"/>
<feature type="coiled-coil region" evidence="1">
    <location>
        <begin position="116"/>
        <end position="147"/>
    </location>
</feature>
<accession>A0A8H5YKV3</accession>
<evidence type="ECO:0000313" key="2">
    <source>
        <dbReference type="EMBL" id="KAF5714453.1"/>
    </source>
</evidence>
<protein>
    <submittedName>
        <fullName evidence="2">Uncharacterized protein</fullName>
    </submittedName>
</protein>
<sequence>MEVDKGLSAKGTVVCQLCVTGMKTPSHPSIHWRRNNGSAQFEPEAKGFSELSPSAPEPRVLIDCPDGYVIGTMNKPEVFRAVVEREFGTPHENIGRIPFVLSKHKPESPATAEPTIKSLASQLDRVIQKMEILQKEKEEIMEKIRARGGKIRIPKD</sequence>
<dbReference type="AlphaFoldDB" id="A0A8H5YKV3"/>
<comment type="caution">
    <text evidence="2">The sequence shown here is derived from an EMBL/GenBank/DDBJ whole genome shotgun (WGS) entry which is preliminary data.</text>
</comment>
<reference evidence="2 3" key="1">
    <citation type="submission" date="2020-05" db="EMBL/GenBank/DDBJ databases">
        <title>Identification and distribution of gene clusters putatively required for synthesis of sphingolipid metabolism inhibitors in phylogenetically diverse species of the filamentous fungus Fusarium.</title>
        <authorList>
            <person name="Kim H.-S."/>
            <person name="Busman M."/>
            <person name="Brown D.W."/>
            <person name="Divon H."/>
            <person name="Uhlig S."/>
            <person name="Proctor R.H."/>
        </authorList>
    </citation>
    <scope>NUCLEOTIDE SEQUENCE [LARGE SCALE GENOMIC DNA]</scope>
    <source>
        <strain evidence="2 3">NRRL 66235</strain>
    </source>
</reference>
<evidence type="ECO:0000256" key="1">
    <source>
        <dbReference type="SAM" id="Coils"/>
    </source>
</evidence>
<dbReference type="EMBL" id="JAAOAN010000244">
    <property type="protein sequence ID" value="KAF5714453.1"/>
    <property type="molecule type" value="Genomic_DNA"/>
</dbReference>
<gene>
    <name evidence="2" type="ORF">FMUND_7415</name>
</gene>
<dbReference type="OrthoDB" id="5066341at2759"/>
<keyword evidence="3" id="KW-1185">Reference proteome</keyword>
<evidence type="ECO:0000313" key="3">
    <source>
        <dbReference type="Proteomes" id="UP000544331"/>
    </source>
</evidence>
<name>A0A8H5YKV3_9HYPO</name>